<feature type="transmembrane region" description="Helical" evidence="8">
    <location>
        <begin position="21"/>
        <end position="50"/>
    </location>
</feature>
<evidence type="ECO:0000313" key="10">
    <source>
        <dbReference type="Proteomes" id="UP000272003"/>
    </source>
</evidence>
<keyword evidence="4" id="KW-1003">Cell membrane</keyword>
<dbReference type="RefSeq" id="WP_120784071.1">
    <property type="nucleotide sequence ID" value="NZ_CP032626.1"/>
</dbReference>
<proteinExistence type="inferred from homology"/>
<comment type="subcellular location">
    <subcellularLocation>
        <location evidence="1">Cell membrane</location>
        <topology evidence="1">Multi-pass membrane protein</topology>
    </subcellularLocation>
</comment>
<reference evidence="9 10" key="1">
    <citation type="submission" date="2018-09" db="EMBL/GenBank/DDBJ databases">
        <title>Genome sequencing of strain BHWM-4.</title>
        <authorList>
            <person name="Heo J."/>
            <person name="Kim S.-J."/>
            <person name="Kwon S.-W."/>
        </authorList>
    </citation>
    <scope>NUCLEOTIDE SEQUENCE [LARGE SCALE GENOMIC DNA]</scope>
    <source>
        <strain evidence="9 10">BHWM-4</strain>
    </source>
</reference>
<protein>
    <submittedName>
        <fullName evidence="9">Branched-chain amino acid ABC transporter permease</fullName>
    </submittedName>
</protein>
<dbReference type="Proteomes" id="UP000272003">
    <property type="component" value="Chromosome"/>
</dbReference>
<evidence type="ECO:0000256" key="4">
    <source>
        <dbReference type="ARBA" id="ARBA00022475"/>
    </source>
</evidence>
<dbReference type="GO" id="GO:1903785">
    <property type="term" value="P:L-valine transmembrane transport"/>
    <property type="evidence" value="ECO:0007669"/>
    <property type="project" value="TreeGrafter"/>
</dbReference>
<accession>A0A387AQV4</accession>
<dbReference type="OrthoDB" id="3177005at2"/>
<evidence type="ECO:0000256" key="8">
    <source>
        <dbReference type="SAM" id="Phobius"/>
    </source>
</evidence>
<keyword evidence="10" id="KW-1185">Reference proteome</keyword>
<sequence length="235" mass="25937">MNSELTRKNAFEESIPTMFGYIGIGLAFGIIGKSLGFSVLWITIISLFVYAGSAQFILISMIAIHSPILSIILTIFLVNSRMILMSITTAPYFKEESVLKNILIGSFLTDESFALGMNKLNYTDHKLSFAWFDTANIVSYLTWSVASCIGAIAGGLIHNPYSIGLDFAIIAMFIGLLYLQYISDKSMPQLLKLVMILVTLVLVYVGLIFIPSSLLILVVTLLGCTLGVFFKHVFF</sequence>
<gene>
    <name evidence="9" type="ORF">D7I45_01720</name>
</gene>
<evidence type="ECO:0000256" key="3">
    <source>
        <dbReference type="ARBA" id="ARBA00022448"/>
    </source>
</evidence>
<keyword evidence="6 8" id="KW-1133">Transmembrane helix</keyword>
<feature type="transmembrane region" description="Helical" evidence="8">
    <location>
        <begin position="193"/>
        <end position="210"/>
    </location>
</feature>
<dbReference type="EMBL" id="CP032626">
    <property type="protein sequence ID" value="AYF92297.1"/>
    <property type="molecule type" value="Genomic_DNA"/>
</dbReference>
<dbReference type="GO" id="GO:0005886">
    <property type="term" value="C:plasma membrane"/>
    <property type="evidence" value="ECO:0007669"/>
    <property type="project" value="UniProtKB-SubCell"/>
</dbReference>
<dbReference type="Pfam" id="PF03591">
    <property type="entry name" value="AzlC"/>
    <property type="match status" value="1"/>
</dbReference>
<keyword evidence="5 8" id="KW-0812">Transmembrane</keyword>
<evidence type="ECO:0000256" key="6">
    <source>
        <dbReference type="ARBA" id="ARBA00022989"/>
    </source>
</evidence>
<dbReference type="InterPro" id="IPR011606">
    <property type="entry name" value="Brnchd-chn_aa_trnsp_permease"/>
</dbReference>
<feature type="transmembrane region" description="Helical" evidence="8">
    <location>
        <begin position="56"/>
        <end position="78"/>
    </location>
</feature>
<dbReference type="KEGG" id="abom:D7I45_01720"/>
<comment type="similarity">
    <text evidence="2">Belongs to the AzlC family.</text>
</comment>
<evidence type="ECO:0000256" key="2">
    <source>
        <dbReference type="ARBA" id="ARBA00010735"/>
    </source>
</evidence>
<evidence type="ECO:0000256" key="5">
    <source>
        <dbReference type="ARBA" id="ARBA00022692"/>
    </source>
</evidence>
<feature type="transmembrane region" description="Helical" evidence="8">
    <location>
        <begin position="163"/>
        <end position="181"/>
    </location>
</feature>
<dbReference type="PANTHER" id="PTHR34979:SF1">
    <property type="entry name" value="INNER MEMBRANE PROTEIN YGAZ"/>
    <property type="match status" value="1"/>
</dbReference>
<organism evidence="9 10">
    <name type="scientific">Apilactobacillus bombintestini</name>
    <dbReference type="NCBI Taxonomy" id="2419772"/>
    <lineage>
        <taxon>Bacteria</taxon>
        <taxon>Bacillati</taxon>
        <taxon>Bacillota</taxon>
        <taxon>Bacilli</taxon>
        <taxon>Lactobacillales</taxon>
        <taxon>Lactobacillaceae</taxon>
        <taxon>Apilactobacillus</taxon>
    </lineage>
</organism>
<feature type="transmembrane region" description="Helical" evidence="8">
    <location>
        <begin position="137"/>
        <end position="157"/>
    </location>
</feature>
<dbReference type="PANTHER" id="PTHR34979">
    <property type="entry name" value="INNER MEMBRANE PROTEIN YGAZ"/>
    <property type="match status" value="1"/>
</dbReference>
<evidence type="ECO:0000256" key="1">
    <source>
        <dbReference type="ARBA" id="ARBA00004651"/>
    </source>
</evidence>
<keyword evidence="3" id="KW-0813">Transport</keyword>
<name>A0A387AQV4_9LACO</name>
<evidence type="ECO:0000313" key="9">
    <source>
        <dbReference type="EMBL" id="AYF92297.1"/>
    </source>
</evidence>
<keyword evidence="7 8" id="KW-0472">Membrane</keyword>
<evidence type="ECO:0000256" key="7">
    <source>
        <dbReference type="ARBA" id="ARBA00023136"/>
    </source>
</evidence>
<feature type="transmembrane region" description="Helical" evidence="8">
    <location>
        <begin position="216"/>
        <end position="234"/>
    </location>
</feature>
<dbReference type="AlphaFoldDB" id="A0A387AQV4"/>